<feature type="compositionally biased region" description="Polar residues" evidence="1">
    <location>
        <begin position="86"/>
        <end position="96"/>
    </location>
</feature>
<evidence type="ECO:0000313" key="2">
    <source>
        <dbReference type="EMBL" id="KMM69817.1"/>
    </source>
</evidence>
<accession>A0A0J6IDK8</accession>
<name>A0A0J6IDK8_COCPO</name>
<organism evidence="2 3">
    <name type="scientific">Coccidioides posadasii RMSCC 3488</name>
    <dbReference type="NCBI Taxonomy" id="454284"/>
    <lineage>
        <taxon>Eukaryota</taxon>
        <taxon>Fungi</taxon>
        <taxon>Dikarya</taxon>
        <taxon>Ascomycota</taxon>
        <taxon>Pezizomycotina</taxon>
        <taxon>Eurotiomycetes</taxon>
        <taxon>Eurotiomycetidae</taxon>
        <taxon>Onygenales</taxon>
        <taxon>Onygenaceae</taxon>
        <taxon>Coccidioides</taxon>
    </lineage>
</organism>
<reference evidence="3" key="3">
    <citation type="journal article" date="2010" name="Genome Res.">
        <title>Population genomic sequencing of Coccidioides fungi reveals recent hybridization and transposon control.</title>
        <authorList>
            <person name="Neafsey D.E."/>
            <person name="Barker B.M."/>
            <person name="Sharpton T.J."/>
            <person name="Stajich J.E."/>
            <person name="Park D.J."/>
            <person name="Whiston E."/>
            <person name="Hung C.-Y."/>
            <person name="McMahan C."/>
            <person name="White J."/>
            <person name="Sykes S."/>
            <person name="Heiman D."/>
            <person name="Young S."/>
            <person name="Zeng Q."/>
            <person name="Abouelleil A."/>
            <person name="Aftuck L."/>
            <person name="Bessette D."/>
            <person name="Brown A."/>
            <person name="FitzGerald M."/>
            <person name="Lui A."/>
            <person name="Macdonald J.P."/>
            <person name="Priest M."/>
            <person name="Orbach M.J."/>
            <person name="Galgiani J.N."/>
            <person name="Kirkland T.N."/>
            <person name="Cole G.T."/>
            <person name="Birren B.W."/>
            <person name="Henn M.R."/>
            <person name="Taylor J.W."/>
            <person name="Rounsley S.D."/>
        </authorList>
    </citation>
    <scope>NUCLEOTIDE SEQUENCE [LARGE SCALE GENOMIC DNA]</scope>
    <source>
        <strain evidence="3">RMSCC 3488</strain>
    </source>
</reference>
<evidence type="ECO:0000313" key="3">
    <source>
        <dbReference type="Proteomes" id="UP000054567"/>
    </source>
</evidence>
<evidence type="ECO:0000256" key="1">
    <source>
        <dbReference type="SAM" id="MobiDB-lite"/>
    </source>
</evidence>
<reference evidence="2 3" key="1">
    <citation type="submission" date="2007-06" db="EMBL/GenBank/DDBJ databases">
        <title>The Genome Sequence of Coccidioides posadasii RMSCC_3488.</title>
        <authorList>
            <consortium name="Coccidioides Genome Resources Consortium"/>
            <consortium name="The Broad Institute Genome Sequencing Platform"/>
            <person name="Henn M.R."/>
            <person name="Sykes S."/>
            <person name="Young S."/>
            <person name="Jaffe D."/>
            <person name="Berlin A."/>
            <person name="Alvarez P."/>
            <person name="Butler J."/>
            <person name="Gnerre S."/>
            <person name="Grabherr M."/>
            <person name="Mauceli E."/>
            <person name="Brockman W."/>
            <person name="Kodira C."/>
            <person name="Alvarado L."/>
            <person name="Zeng Q."/>
            <person name="Crawford M."/>
            <person name="Antoine C."/>
            <person name="Devon K."/>
            <person name="Galgiani J."/>
            <person name="Orsborn K."/>
            <person name="Lewis M.L."/>
            <person name="Nusbaum C."/>
            <person name="Galagan J."/>
            <person name="Birren B."/>
        </authorList>
    </citation>
    <scope>NUCLEOTIDE SEQUENCE [LARGE SCALE GENOMIC DNA]</scope>
    <source>
        <strain evidence="2 3">RMSCC 3488</strain>
    </source>
</reference>
<dbReference type="VEuPathDB" id="FungiDB:CPAG_06130"/>
<dbReference type="AlphaFoldDB" id="A0A0J6IDK8"/>
<proteinExistence type="predicted"/>
<sequence length="102" mass="11074">MESLRQVSRLKAVTGCARRGTEDRTPVHQLPAPNEVPRFCQWRVRDAGLAGPDNSLSLDWPAWAEGEGKGRATSNLQDGDGDRVTSLGSTFPNSQALGDFVH</sequence>
<feature type="region of interest" description="Disordered" evidence="1">
    <location>
        <begin position="66"/>
        <end position="102"/>
    </location>
</feature>
<dbReference type="EMBL" id="DS268112">
    <property type="protein sequence ID" value="KMM69817.1"/>
    <property type="molecule type" value="Genomic_DNA"/>
</dbReference>
<protein>
    <submittedName>
        <fullName evidence="2">Uncharacterized protein</fullName>
    </submittedName>
</protein>
<reference evidence="3" key="2">
    <citation type="journal article" date="2009" name="Genome Res.">
        <title>Comparative genomic analyses of the human fungal pathogens Coccidioides and their relatives.</title>
        <authorList>
            <person name="Sharpton T.J."/>
            <person name="Stajich J.E."/>
            <person name="Rounsley S.D."/>
            <person name="Gardner M.J."/>
            <person name="Wortman J.R."/>
            <person name="Jordar V.S."/>
            <person name="Maiti R."/>
            <person name="Kodira C.D."/>
            <person name="Neafsey D.E."/>
            <person name="Zeng Q."/>
            <person name="Hung C.-Y."/>
            <person name="McMahan C."/>
            <person name="Muszewska A."/>
            <person name="Grynberg M."/>
            <person name="Mandel M.A."/>
            <person name="Kellner E.M."/>
            <person name="Barker B.M."/>
            <person name="Galgiani J.N."/>
            <person name="Orbach M.J."/>
            <person name="Kirkland T.N."/>
            <person name="Cole G.T."/>
            <person name="Henn M.R."/>
            <person name="Birren B.W."/>
            <person name="Taylor J.W."/>
        </authorList>
    </citation>
    <scope>NUCLEOTIDE SEQUENCE [LARGE SCALE GENOMIC DNA]</scope>
    <source>
        <strain evidence="3">RMSCC 3488</strain>
    </source>
</reference>
<gene>
    <name evidence="2" type="ORF">CPAG_06130</name>
</gene>
<dbReference type="Proteomes" id="UP000054567">
    <property type="component" value="Unassembled WGS sequence"/>
</dbReference>